<dbReference type="EMBL" id="JAWXVG010000012">
    <property type="protein sequence ID" value="MDX6183969.1"/>
    <property type="molecule type" value="Genomic_DNA"/>
</dbReference>
<comment type="caution">
    <text evidence="3">The sequence shown here is derived from an EMBL/GenBank/DDBJ whole genome shotgun (WGS) entry which is preliminary data.</text>
</comment>
<keyword evidence="5" id="KW-1185">Reference proteome</keyword>
<gene>
    <name evidence="2" type="ORF">SGQ18_17560</name>
    <name evidence="3" type="ORF">SGQ44_17030</name>
</gene>
<feature type="transmembrane region" description="Helical" evidence="1">
    <location>
        <begin position="12"/>
        <end position="30"/>
    </location>
</feature>
<sequence>MTLRKIRYKNIGILLILAFVTFCIIFNHYVNLKKEKYRKEFKESKFIGIITKNYRQKGGTILFYKNIETGIETELNPSDTLADIAKISDTIIKIENLNECIVKNMGKHIRIICEYEEK</sequence>
<keyword evidence="1" id="KW-0812">Transmembrane</keyword>
<evidence type="ECO:0000256" key="1">
    <source>
        <dbReference type="SAM" id="Phobius"/>
    </source>
</evidence>
<evidence type="ECO:0000313" key="4">
    <source>
        <dbReference type="Proteomes" id="UP001270053"/>
    </source>
</evidence>
<reference evidence="3 5" key="1">
    <citation type="submission" date="2023-11" db="EMBL/GenBank/DDBJ databases">
        <title>Unpublished Manusciprt.</title>
        <authorList>
            <person name="Saticioglu I.B."/>
            <person name="Ay H."/>
            <person name="Ajmi N."/>
            <person name="Altun S."/>
            <person name="Duman M."/>
        </authorList>
    </citation>
    <scope>NUCLEOTIDE SEQUENCE</scope>
    <source>
        <strain evidence="2 5">Fl-33</strain>
        <strain evidence="3">Fl-77</strain>
    </source>
</reference>
<name>A0AAJ2W2K7_9FLAO</name>
<evidence type="ECO:0000313" key="2">
    <source>
        <dbReference type="EMBL" id="MDX6183969.1"/>
    </source>
</evidence>
<accession>A0AAJ2W2K7</accession>
<dbReference type="RefSeq" id="WP_229973870.1">
    <property type="nucleotide sequence ID" value="NZ_CP087133.1"/>
</dbReference>
<dbReference type="EMBL" id="JAWXVH010000013">
    <property type="protein sequence ID" value="MDX6187465.1"/>
    <property type="molecule type" value="Genomic_DNA"/>
</dbReference>
<keyword evidence="1" id="KW-1133">Transmembrane helix</keyword>
<protein>
    <submittedName>
        <fullName evidence="3">Uncharacterized protein</fullName>
    </submittedName>
</protein>
<dbReference type="AlphaFoldDB" id="A0AAJ2W2K7"/>
<organism evidence="3 4">
    <name type="scientific">Flavobacterium flavipigmentatum</name>
    <dbReference type="NCBI Taxonomy" id="2893884"/>
    <lineage>
        <taxon>Bacteria</taxon>
        <taxon>Pseudomonadati</taxon>
        <taxon>Bacteroidota</taxon>
        <taxon>Flavobacteriia</taxon>
        <taxon>Flavobacteriales</taxon>
        <taxon>Flavobacteriaceae</taxon>
        <taxon>Flavobacterium</taxon>
    </lineage>
</organism>
<evidence type="ECO:0000313" key="5">
    <source>
        <dbReference type="Proteomes" id="UP001278738"/>
    </source>
</evidence>
<evidence type="ECO:0000313" key="3">
    <source>
        <dbReference type="EMBL" id="MDX6187465.1"/>
    </source>
</evidence>
<keyword evidence="1" id="KW-0472">Membrane</keyword>
<dbReference type="Proteomes" id="UP001270053">
    <property type="component" value="Unassembled WGS sequence"/>
</dbReference>
<dbReference type="Proteomes" id="UP001278738">
    <property type="component" value="Unassembled WGS sequence"/>
</dbReference>
<proteinExistence type="predicted"/>